<proteinExistence type="predicted"/>
<evidence type="ECO:0000313" key="4">
    <source>
        <dbReference type="Proteomes" id="UP000287972"/>
    </source>
</evidence>
<dbReference type="Pfam" id="PF20163">
    <property type="entry name" value="DUF6536"/>
    <property type="match status" value="1"/>
</dbReference>
<dbReference type="EMBL" id="NKCL01000166">
    <property type="protein sequence ID" value="RSL79723.1"/>
    <property type="molecule type" value="Genomic_DNA"/>
</dbReference>
<evidence type="ECO:0000256" key="1">
    <source>
        <dbReference type="SAM" id="Phobius"/>
    </source>
</evidence>
<organism evidence="3 4">
    <name type="scientific">Fusarium floridanum</name>
    <dbReference type="NCBI Taxonomy" id="1325733"/>
    <lineage>
        <taxon>Eukaryota</taxon>
        <taxon>Fungi</taxon>
        <taxon>Dikarya</taxon>
        <taxon>Ascomycota</taxon>
        <taxon>Pezizomycotina</taxon>
        <taxon>Sordariomycetes</taxon>
        <taxon>Hypocreomycetidae</taxon>
        <taxon>Hypocreales</taxon>
        <taxon>Nectriaceae</taxon>
        <taxon>Fusarium</taxon>
        <taxon>Fusarium solani species complex</taxon>
    </lineage>
</organism>
<feature type="transmembrane region" description="Helical" evidence="1">
    <location>
        <begin position="410"/>
        <end position="432"/>
    </location>
</feature>
<feature type="transmembrane region" description="Helical" evidence="1">
    <location>
        <begin position="316"/>
        <end position="340"/>
    </location>
</feature>
<dbReference type="InterPro" id="IPR046623">
    <property type="entry name" value="DUF6536"/>
</dbReference>
<feature type="transmembrane region" description="Helical" evidence="1">
    <location>
        <begin position="27"/>
        <end position="51"/>
    </location>
</feature>
<gene>
    <name evidence="3" type="ORF">CEP51_007141</name>
</gene>
<reference evidence="3 4" key="1">
    <citation type="submission" date="2017-06" db="EMBL/GenBank/DDBJ databases">
        <title>Comparative genomic analysis of Ambrosia Fusariam Clade fungi.</title>
        <authorList>
            <person name="Stajich J.E."/>
            <person name="Carrillo J."/>
            <person name="Kijimoto T."/>
            <person name="Eskalen A."/>
            <person name="O'Donnell K."/>
            <person name="Kasson M."/>
        </authorList>
    </citation>
    <scope>NUCLEOTIDE SEQUENCE [LARGE SCALE GENOMIC DNA]</scope>
    <source>
        <strain evidence="3 4">NRRL62606</strain>
    </source>
</reference>
<keyword evidence="4" id="KW-1185">Reference proteome</keyword>
<keyword evidence="1" id="KW-0812">Transmembrane</keyword>
<protein>
    <recommendedName>
        <fullName evidence="2">DUF6536 domain-containing protein</fullName>
    </recommendedName>
</protein>
<evidence type="ECO:0000313" key="3">
    <source>
        <dbReference type="EMBL" id="RSL79723.1"/>
    </source>
</evidence>
<dbReference type="PANTHER" id="PTHR35395:SF1">
    <property type="entry name" value="DUF6536 DOMAIN-CONTAINING PROTEIN"/>
    <property type="match status" value="1"/>
</dbReference>
<name>A0A428RQC3_9HYPO</name>
<evidence type="ECO:0000259" key="2">
    <source>
        <dbReference type="Pfam" id="PF20163"/>
    </source>
</evidence>
<dbReference type="AlphaFoldDB" id="A0A428RQC3"/>
<accession>A0A428RQC3</accession>
<feature type="transmembrane region" description="Helical" evidence="1">
    <location>
        <begin position="469"/>
        <end position="490"/>
    </location>
</feature>
<feature type="transmembrane region" description="Helical" evidence="1">
    <location>
        <begin position="580"/>
        <end position="603"/>
    </location>
</feature>
<dbReference type="Proteomes" id="UP000287972">
    <property type="component" value="Unassembled WGS sequence"/>
</dbReference>
<feature type="transmembrane region" description="Helical" evidence="1">
    <location>
        <begin position="82"/>
        <end position="103"/>
    </location>
</feature>
<keyword evidence="1" id="KW-0472">Membrane</keyword>
<comment type="caution">
    <text evidence="3">The sequence shown here is derived from an EMBL/GenBank/DDBJ whole genome shotgun (WGS) entry which is preliminary data.</text>
</comment>
<feature type="domain" description="DUF6536" evidence="2">
    <location>
        <begin position="25"/>
        <end position="179"/>
    </location>
</feature>
<sequence length="679" mass="74863">MAASDITVETQPGPGQAQQKKISGWRFTLIAGAASVVIVFIINLSITFWAIKLPVGNEVEDTITSRRIIFEGSCVTSKNLNVVLHLLINIFSSVLLSASSYAMQCLSAPTRAEVDQAHAQGQWMDVGLLSVRNLGKISGKRCFLWVLLALSSLPMHLLYNSVIFASLSTVDYNAVILGEHARWNASAIVTKLGKEIEAGRKFQFALQDNWENLTSLECIDAYATGFQTTRSNVLLVCDEGLEIYEFASISTTDNQFRDHCRPSPFDWICGVSIQGCSTCRNQLAVVRSRANDWRPAGCRVKYCLSKSVRQACRLNFSMVIATIMLGVSIVKAGILIYVALNPPKQPLFVLGDAIQAFLEDPDPSSKNMTLASIDYIKRSGFGRCSGPMTPSLKKRRWAAAVSGRRWATSAFLYCLALGATLFFLSYGIHHIIGDRDIQALWEIGFGEVSETAILTGMGFKDFRTPDNQVLISVFFANLPHILFSILYFQYNGLFTSMLSSTEWSAFGLKKKAIRVSSHRRGEQRSRYFLQLPYRFGIPLTIVSIVMHWMLSQSIFIVVVEDMNPWDVSARSNRSWIFATCGYSPIAIIFSIIISFLMVIWVVITGCLTLPTAVPVVGSCSLAIAAACHHPNGLPQPEAPLIPLQWGVMRSSGLSDGGGYGHCGLSSEEVGELQDGEEYL</sequence>
<keyword evidence="1" id="KW-1133">Transmembrane helix</keyword>
<dbReference type="PANTHER" id="PTHR35395">
    <property type="entry name" value="DUF6536 DOMAIN-CONTAINING PROTEIN"/>
    <property type="match status" value="1"/>
</dbReference>
<feature type="transmembrane region" description="Helical" evidence="1">
    <location>
        <begin position="535"/>
        <end position="559"/>
    </location>
</feature>